<comment type="caution">
    <text evidence="3">The sequence shown here is derived from an EMBL/GenBank/DDBJ whole genome shotgun (WGS) entry which is preliminary data.</text>
</comment>
<feature type="compositionally biased region" description="Low complexity" evidence="1">
    <location>
        <begin position="31"/>
        <end position="55"/>
    </location>
</feature>
<proteinExistence type="predicted"/>
<sequence>MKRPALAAATAALATGALLTGCGSTHAPSDRAGAARPAVSASPSVSASASGSAGSTPEEAQRKFEEQREQAAAEHDRTFPAVAAACAGKSTATPSPAATATASGGYQPENPKYNENHVYAQLVPLNPLQQCRGDAHAARVTAEAAKQPPTGPDQAKALLTRLGYPGAAVGQTANGVQFSVSVPGVGPCLSGTLSATPQVEAHGPYLEGGCERPKGGH</sequence>
<organism evidence="3 4">
    <name type="scientific">Kitasatospora cineracea</name>
    <dbReference type="NCBI Taxonomy" id="88074"/>
    <lineage>
        <taxon>Bacteria</taxon>
        <taxon>Bacillati</taxon>
        <taxon>Actinomycetota</taxon>
        <taxon>Actinomycetes</taxon>
        <taxon>Kitasatosporales</taxon>
        <taxon>Streptomycetaceae</taxon>
        <taxon>Kitasatospora</taxon>
    </lineage>
</organism>
<keyword evidence="4" id="KW-1185">Reference proteome</keyword>
<feature type="signal peptide" evidence="2">
    <location>
        <begin position="1"/>
        <end position="27"/>
    </location>
</feature>
<evidence type="ECO:0000256" key="1">
    <source>
        <dbReference type="SAM" id="MobiDB-lite"/>
    </source>
</evidence>
<gene>
    <name evidence="3" type="ORF">EDD38_6979</name>
</gene>
<feature type="compositionally biased region" description="Low complexity" evidence="1">
    <location>
        <begin position="90"/>
        <end position="103"/>
    </location>
</feature>
<accession>A0A3N4R3D5</accession>
<reference evidence="3 4" key="1">
    <citation type="submission" date="2018-11" db="EMBL/GenBank/DDBJ databases">
        <title>Sequencing the genomes of 1000 actinobacteria strains.</title>
        <authorList>
            <person name="Klenk H.-P."/>
        </authorList>
    </citation>
    <scope>NUCLEOTIDE SEQUENCE [LARGE SCALE GENOMIC DNA]</scope>
    <source>
        <strain evidence="3 4">DSM 44781</strain>
    </source>
</reference>
<dbReference type="RefSeq" id="WP_123821218.1">
    <property type="nucleotide sequence ID" value="NZ_RKQG01000003.1"/>
</dbReference>
<dbReference type="PROSITE" id="PS51257">
    <property type="entry name" value="PROKAR_LIPOPROTEIN"/>
    <property type="match status" value="1"/>
</dbReference>
<feature type="region of interest" description="Disordered" evidence="1">
    <location>
        <begin position="90"/>
        <end position="111"/>
    </location>
</feature>
<name>A0A3N4R3D5_9ACTN</name>
<feature type="compositionally biased region" description="Basic and acidic residues" evidence="1">
    <location>
        <begin position="59"/>
        <end position="75"/>
    </location>
</feature>
<protein>
    <submittedName>
        <fullName evidence="3">Uncharacterized protein</fullName>
    </submittedName>
</protein>
<dbReference type="EMBL" id="RKQG01000003">
    <property type="protein sequence ID" value="RPE27692.1"/>
    <property type="molecule type" value="Genomic_DNA"/>
</dbReference>
<keyword evidence="2" id="KW-0732">Signal</keyword>
<feature type="region of interest" description="Disordered" evidence="1">
    <location>
        <begin position="21"/>
        <end position="75"/>
    </location>
</feature>
<dbReference type="AlphaFoldDB" id="A0A3N4R3D5"/>
<evidence type="ECO:0000313" key="3">
    <source>
        <dbReference type="EMBL" id="RPE27692.1"/>
    </source>
</evidence>
<evidence type="ECO:0000256" key="2">
    <source>
        <dbReference type="SAM" id="SignalP"/>
    </source>
</evidence>
<evidence type="ECO:0000313" key="4">
    <source>
        <dbReference type="Proteomes" id="UP000266906"/>
    </source>
</evidence>
<dbReference type="Proteomes" id="UP000266906">
    <property type="component" value="Unassembled WGS sequence"/>
</dbReference>
<feature type="chain" id="PRO_5017944519" evidence="2">
    <location>
        <begin position="28"/>
        <end position="217"/>
    </location>
</feature>